<comment type="similarity">
    <text evidence="1">Belongs to the prokaryotic molybdopterin-containing oxidoreductase family.</text>
</comment>
<dbReference type="GO" id="GO:0046872">
    <property type="term" value="F:metal ion binding"/>
    <property type="evidence" value="ECO:0007669"/>
    <property type="project" value="UniProtKB-KW"/>
</dbReference>
<evidence type="ECO:0000256" key="3">
    <source>
        <dbReference type="ARBA" id="ARBA00023004"/>
    </source>
</evidence>
<dbReference type="SMART" id="SM00926">
    <property type="entry name" value="Molybdop_Fe4S4"/>
    <property type="match status" value="1"/>
</dbReference>
<evidence type="ECO:0000313" key="6">
    <source>
        <dbReference type="EMBL" id="PTU33242.1"/>
    </source>
</evidence>
<dbReference type="Gene3D" id="2.20.25.90">
    <property type="entry name" value="ADC-like domains"/>
    <property type="match status" value="1"/>
</dbReference>
<dbReference type="Proteomes" id="UP000244248">
    <property type="component" value="Unassembled WGS sequence"/>
</dbReference>
<dbReference type="RefSeq" id="WP_107938949.1">
    <property type="nucleotide sequence ID" value="NZ_QANS01000001.1"/>
</dbReference>
<protein>
    <recommendedName>
        <fullName evidence="5">4Fe-4S Mo/W bis-MGD-type domain-containing protein</fullName>
    </recommendedName>
</protein>
<dbReference type="Pfam" id="PF00384">
    <property type="entry name" value="Molybdopterin"/>
    <property type="match status" value="1"/>
</dbReference>
<dbReference type="InterPro" id="IPR009010">
    <property type="entry name" value="Asp_de-COase-like_dom_sf"/>
</dbReference>
<dbReference type="Pfam" id="PF04879">
    <property type="entry name" value="Molybdop_Fe4S4"/>
    <property type="match status" value="1"/>
</dbReference>
<dbReference type="Gene3D" id="3.40.228.10">
    <property type="entry name" value="Dimethylsulfoxide Reductase, domain 2"/>
    <property type="match status" value="1"/>
</dbReference>
<dbReference type="InterPro" id="IPR006657">
    <property type="entry name" value="MoPterin_dinucl-bd_dom"/>
</dbReference>
<keyword evidence="2" id="KW-0479">Metal-binding</keyword>
<dbReference type="PROSITE" id="PS51669">
    <property type="entry name" value="4FE4S_MOW_BIS_MGD"/>
    <property type="match status" value="1"/>
</dbReference>
<dbReference type="GO" id="GO:0043546">
    <property type="term" value="F:molybdopterin cofactor binding"/>
    <property type="evidence" value="ECO:0007669"/>
    <property type="project" value="InterPro"/>
</dbReference>
<evidence type="ECO:0000313" key="7">
    <source>
        <dbReference type="Proteomes" id="UP000244248"/>
    </source>
</evidence>
<dbReference type="Gene3D" id="2.40.40.20">
    <property type="match status" value="1"/>
</dbReference>
<organism evidence="6 7">
    <name type="scientific">Stenotrophobium rhamnosiphilum</name>
    <dbReference type="NCBI Taxonomy" id="2029166"/>
    <lineage>
        <taxon>Bacteria</taxon>
        <taxon>Pseudomonadati</taxon>
        <taxon>Pseudomonadota</taxon>
        <taxon>Gammaproteobacteria</taxon>
        <taxon>Nevskiales</taxon>
        <taxon>Nevskiaceae</taxon>
        <taxon>Stenotrophobium</taxon>
    </lineage>
</organism>
<keyword evidence="3" id="KW-0408">Iron</keyword>
<dbReference type="AlphaFoldDB" id="A0A2T5MKZ0"/>
<dbReference type="SUPFAM" id="SSF50692">
    <property type="entry name" value="ADC-like"/>
    <property type="match status" value="1"/>
</dbReference>
<keyword evidence="7" id="KW-1185">Reference proteome</keyword>
<dbReference type="Gene3D" id="3.40.50.740">
    <property type="match status" value="1"/>
</dbReference>
<dbReference type="SUPFAM" id="SSF53706">
    <property type="entry name" value="Formate dehydrogenase/DMSO reductase, domains 1-3"/>
    <property type="match status" value="1"/>
</dbReference>
<dbReference type="EMBL" id="QANS01000001">
    <property type="protein sequence ID" value="PTU33242.1"/>
    <property type="molecule type" value="Genomic_DNA"/>
</dbReference>
<evidence type="ECO:0000256" key="2">
    <source>
        <dbReference type="ARBA" id="ARBA00022723"/>
    </source>
</evidence>
<feature type="domain" description="4Fe-4S Mo/W bis-MGD-type" evidence="5">
    <location>
        <begin position="2"/>
        <end position="58"/>
    </location>
</feature>
<dbReference type="InterPro" id="IPR006656">
    <property type="entry name" value="Mopterin_OxRdtase"/>
</dbReference>
<dbReference type="InterPro" id="IPR006963">
    <property type="entry name" value="Mopterin_OxRdtase_4Fe-4S_dom"/>
</dbReference>
<evidence type="ECO:0000256" key="4">
    <source>
        <dbReference type="ARBA" id="ARBA00023014"/>
    </source>
</evidence>
<reference evidence="6 7" key="1">
    <citation type="submission" date="2018-04" db="EMBL/GenBank/DDBJ databases">
        <title>Novel species isolated from glacier.</title>
        <authorList>
            <person name="Liu Q."/>
            <person name="Xin Y.-H."/>
        </authorList>
    </citation>
    <scope>NUCLEOTIDE SEQUENCE [LARGE SCALE GENOMIC DNA]</scope>
    <source>
        <strain evidence="6 7">GT1R17</strain>
    </source>
</reference>
<gene>
    <name evidence="6" type="ORF">CJD38_03825</name>
</gene>
<sequence>MQETKHTFCRICEASCGLVAEMEGGKIIELRPNKDHIGTDGFACMKGLNQHKMYDSPDRLQYPLKRVGDKFERISWAQAISEIGAKTKALRKVSANAISMYVGTAAGFSLLHPIFAEGFMKGIGSHNVYSSSTQDCANRFASATEMYGFPFHQPIVDLDHVKYMLIIGTNPVVSKWTFMQVAHPVKRLKEVRKRGGKIVVVDPRETETAKVADEHQFIRPNTDVFFFLSFLHELFAQNGVDRVRATQHMTGLADIEQLAKQWPADKTATLTGIPAERLQGIVRDYISAGASAIVTGTGLGMGRHGTLAHWLSECINALSGNLDRKGGTLIGEGMFDFAAYAKKNKLFNRIQRSRVGNFRELNGGFPGGILADEILKPGPEQIKALFVTGGNPLMTMPNANRLRKAFNELELLVVTDIYLNETASLAHYVLPATSPLERADLPFVFPLFLGMQSKPYIAATDAIVKTTGEQRDEATIYTDLASASGVSLFATKPLQWIMQLMKLANAPFRIGKQPSLPIVFILDLILRLSKVGRFRDLVDQPQGMQWRGGTTPESYLSKRVVTDDKKVQLAPAMLMEQTARLEKIFADESASYARGEMRLISKRMHSTHNSWTQNIAELTNGEMGQTNYVYMHPDDALAKGLSEKSAADIHSSTNTIRLPVKLLSTLLPGTVAIPHGWGHQNARGLGIASKLGGANVNILAADGADAIESVSGMAHLTGIPVRVEKAAGPIDTGSWSGITEAA</sequence>
<proteinExistence type="inferred from homology"/>
<dbReference type="OrthoDB" id="9815647at2"/>
<accession>A0A2T5MKZ0</accession>
<dbReference type="PANTHER" id="PTHR43742:SF6">
    <property type="entry name" value="OXIDOREDUCTASE YYAE-RELATED"/>
    <property type="match status" value="1"/>
</dbReference>
<name>A0A2T5MKZ0_9GAMM</name>
<keyword evidence="4" id="KW-0411">Iron-sulfur</keyword>
<dbReference type="InterPro" id="IPR050612">
    <property type="entry name" value="Prok_Mopterin_Oxidored"/>
</dbReference>
<comment type="caution">
    <text evidence="6">The sequence shown here is derived from an EMBL/GenBank/DDBJ whole genome shotgun (WGS) entry which is preliminary data.</text>
</comment>
<dbReference type="PANTHER" id="PTHR43742">
    <property type="entry name" value="TRIMETHYLAMINE-N-OXIDE REDUCTASE"/>
    <property type="match status" value="1"/>
</dbReference>
<dbReference type="GO" id="GO:0051536">
    <property type="term" value="F:iron-sulfur cluster binding"/>
    <property type="evidence" value="ECO:0007669"/>
    <property type="project" value="UniProtKB-KW"/>
</dbReference>
<evidence type="ECO:0000256" key="1">
    <source>
        <dbReference type="ARBA" id="ARBA00010312"/>
    </source>
</evidence>
<dbReference type="Pfam" id="PF01568">
    <property type="entry name" value="Molydop_binding"/>
    <property type="match status" value="1"/>
</dbReference>
<dbReference type="GO" id="GO:0016491">
    <property type="term" value="F:oxidoreductase activity"/>
    <property type="evidence" value="ECO:0007669"/>
    <property type="project" value="InterPro"/>
</dbReference>
<evidence type="ECO:0000259" key="5">
    <source>
        <dbReference type="PROSITE" id="PS51669"/>
    </source>
</evidence>